<name>A0A5D3C298_CUCMM</name>
<feature type="region of interest" description="Disordered" evidence="1">
    <location>
        <begin position="39"/>
        <end position="61"/>
    </location>
</feature>
<sequence length="364" mass="40809">MAKAQILSDSKIPLLDDASTCVIRIESYPTGVSIPQSNNALISKNNNPRAPRAMDSNVQRNSYDHRKPDFVEIFVTVIDRVMKKIIGRGYKSGGFYLFDQVPQAVVCPIVPSLFEVYRRRSSIFVRVEETLSRIKGEDDNLFIYEVTTLTPSSSTNAPPSRPLLSRVYSRRHPPQPSDSCPPSMLPSCDPGPSDDYPIAFRKSLSHPGWKNAMIEEMTALDDNGTWDLVSCPTGKEAVGCKWVFAVKCFLHSDLQEEVYMEQPPEFIAQGESDKKSTSDHYVFYRRSDNGIVLLVVYIDDIVITGNDDQVDCHFNCEKIQDGLVSIGYVNTREQFGDILTKAVNGARISYLCNKLDMIDIFAPA</sequence>
<gene>
    <name evidence="2" type="ORF">E5676_scaffold83G001020</name>
</gene>
<proteinExistence type="predicted"/>
<feature type="region of interest" description="Disordered" evidence="1">
    <location>
        <begin position="150"/>
        <end position="187"/>
    </location>
</feature>
<comment type="caution">
    <text evidence="2">The sequence shown here is derived from an EMBL/GenBank/DDBJ whole genome shotgun (WGS) entry which is preliminary data.</text>
</comment>
<feature type="compositionally biased region" description="Polar residues" evidence="1">
    <location>
        <begin position="39"/>
        <end position="48"/>
    </location>
</feature>
<reference evidence="2 3" key="1">
    <citation type="submission" date="2019-08" db="EMBL/GenBank/DDBJ databases">
        <title>Draft genome sequences of two oriental melons (Cucumis melo L. var makuwa).</title>
        <authorList>
            <person name="Kwon S.-Y."/>
        </authorList>
    </citation>
    <scope>NUCLEOTIDE SEQUENCE [LARGE SCALE GENOMIC DNA]</scope>
    <source>
        <strain evidence="3">cv. Chang Bougi</strain>
        <tissue evidence="2">Leaf</tissue>
    </source>
</reference>
<dbReference type="EMBL" id="SSTD01013865">
    <property type="protein sequence ID" value="TYK05414.1"/>
    <property type="molecule type" value="Genomic_DNA"/>
</dbReference>
<accession>A0A5D3C298</accession>
<dbReference type="Proteomes" id="UP000321947">
    <property type="component" value="Unassembled WGS sequence"/>
</dbReference>
<organism evidence="2 3">
    <name type="scientific">Cucumis melo var. makuwa</name>
    <name type="common">Oriental melon</name>
    <dbReference type="NCBI Taxonomy" id="1194695"/>
    <lineage>
        <taxon>Eukaryota</taxon>
        <taxon>Viridiplantae</taxon>
        <taxon>Streptophyta</taxon>
        <taxon>Embryophyta</taxon>
        <taxon>Tracheophyta</taxon>
        <taxon>Spermatophyta</taxon>
        <taxon>Magnoliopsida</taxon>
        <taxon>eudicotyledons</taxon>
        <taxon>Gunneridae</taxon>
        <taxon>Pentapetalae</taxon>
        <taxon>rosids</taxon>
        <taxon>fabids</taxon>
        <taxon>Cucurbitales</taxon>
        <taxon>Cucurbitaceae</taxon>
        <taxon>Benincaseae</taxon>
        <taxon>Cucumis</taxon>
    </lineage>
</organism>
<evidence type="ECO:0000313" key="2">
    <source>
        <dbReference type="EMBL" id="TYK05414.1"/>
    </source>
</evidence>
<evidence type="ECO:0000256" key="1">
    <source>
        <dbReference type="SAM" id="MobiDB-lite"/>
    </source>
</evidence>
<evidence type="ECO:0000313" key="3">
    <source>
        <dbReference type="Proteomes" id="UP000321947"/>
    </source>
</evidence>
<protein>
    <submittedName>
        <fullName evidence="2">Retrovirus-related pol polyprotein from transposon tnt 1-94</fullName>
    </submittedName>
</protein>
<dbReference type="AlphaFoldDB" id="A0A5D3C298"/>